<dbReference type="NCBIfam" id="TIGR00254">
    <property type="entry name" value="GGDEF"/>
    <property type="match status" value="1"/>
</dbReference>
<evidence type="ECO:0000259" key="1">
    <source>
        <dbReference type="PROSITE" id="PS50887"/>
    </source>
</evidence>
<protein>
    <submittedName>
        <fullName evidence="2">GGDEF domain-containing protein</fullName>
    </submittedName>
</protein>
<dbReference type="CDD" id="cd01949">
    <property type="entry name" value="GGDEF"/>
    <property type="match status" value="1"/>
</dbReference>
<dbReference type="InterPro" id="IPR000160">
    <property type="entry name" value="GGDEF_dom"/>
</dbReference>
<dbReference type="Pfam" id="PF00990">
    <property type="entry name" value="GGDEF"/>
    <property type="match status" value="1"/>
</dbReference>
<comment type="caution">
    <text evidence="2">The sequence shown here is derived from an EMBL/GenBank/DDBJ whole genome shotgun (WGS) entry which is preliminary data.</text>
</comment>
<evidence type="ECO:0000313" key="2">
    <source>
        <dbReference type="EMBL" id="NVD28575.1"/>
    </source>
</evidence>
<accession>A0ABX2N4D7</accession>
<dbReference type="RefSeq" id="WP_176280006.1">
    <property type="nucleotide sequence ID" value="NZ_JABWMH010000003.1"/>
</dbReference>
<dbReference type="InterPro" id="IPR052163">
    <property type="entry name" value="DGC-Regulatory_Protein"/>
</dbReference>
<dbReference type="Proteomes" id="UP000652427">
    <property type="component" value="Unassembled WGS sequence"/>
</dbReference>
<organism evidence="2 3">
    <name type="scientific">Parasphingorhabdus flavimaris</name>
    <dbReference type="NCBI Taxonomy" id="266812"/>
    <lineage>
        <taxon>Bacteria</taxon>
        <taxon>Pseudomonadati</taxon>
        <taxon>Pseudomonadota</taxon>
        <taxon>Alphaproteobacteria</taxon>
        <taxon>Sphingomonadales</taxon>
        <taxon>Sphingomonadaceae</taxon>
        <taxon>Parasphingorhabdus</taxon>
    </lineage>
</organism>
<evidence type="ECO:0000313" key="3">
    <source>
        <dbReference type="Proteomes" id="UP000652427"/>
    </source>
</evidence>
<reference evidence="2 3" key="1">
    <citation type="submission" date="2020-06" db="EMBL/GenBank/DDBJ databases">
        <authorList>
            <person name="Kim S.-J."/>
            <person name="Park S.-J."/>
        </authorList>
    </citation>
    <scope>NUCLEOTIDE SEQUENCE [LARGE SCALE GENOMIC DNA]</scope>
    <source>
        <strain evidence="2 3">SW-151</strain>
    </source>
</reference>
<feature type="domain" description="GGDEF" evidence="1">
    <location>
        <begin position="66"/>
        <end position="190"/>
    </location>
</feature>
<dbReference type="PANTHER" id="PTHR46663:SF2">
    <property type="entry name" value="GGDEF DOMAIN-CONTAINING PROTEIN"/>
    <property type="match status" value="1"/>
</dbReference>
<dbReference type="Gene3D" id="3.30.70.270">
    <property type="match status" value="1"/>
</dbReference>
<proteinExistence type="predicted"/>
<sequence>MHHDATSSEQNCANCSELEQQISALKDQLAKMEQYAYHDVLTGLSNRRFFLDSLESRISRCQRYGDNCALLFLDVDDLKAVNDQHGHGAGDLLLARLAEILKLHTRTSDVVARIGGDEFGLLLDNLDADEVVRKIAFLVDQFSKANCTYANTSLKLGAAIGYCFVGPKDTVGGLMSRADAAMYRAKDKAQ</sequence>
<keyword evidence="3" id="KW-1185">Reference proteome</keyword>
<dbReference type="InterPro" id="IPR043128">
    <property type="entry name" value="Rev_trsase/Diguanyl_cyclase"/>
</dbReference>
<dbReference type="EMBL" id="JABWMH010000003">
    <property type="protein sequence ID" value="NVD28575.1"/>
    <property type="molecule type" value="Genomic_DNA"/>
</dbReference>
<dbReference type="InterPro" id="IPR029787">
    <property type="entry name" value="Nucleotide_cyclase"/>
</dbReference>
<dbReference type="SUPFAM" id="SSF55073">
    <property type="entry name" value="Nucleotide cyclase"/>
    <property type="match status" value="1"/>
</dbReference>
<dbReference type="SMART" id="SM00267">
    <property type="entry name" value="GGDEF"/>
    <property type="match status" value="1"/>
</dbReference>
<dbReference type="PROSITE" id="PS50887">
    <property type="entry name" value="GGDEF"/>
    <property type="match status" value="1"/>
</dbReference>
<name>A0ABX2N4D7_9SPHN</name>
<dbReference type="PANTHER" id="PTHR46663">
    <property type="entry name" value="DIGUANYLATE CYCLASE DGCT-RELATED"/>
    <property type="match status" value="1"/>
</dbReference>
<gene>
    <name evidence="2" type="ORF">HUO14_11740</name>
</gene>